<protein>
    <recommendedName>
        <fullName evidence="1">Stage 0 sporulation protein A homolog</fullName>
    </recommendedName>
</protein>
<evidence type="ECO:0000259" key="6">
    <source>
        <dbReference type="PROSITE" id="PS50113"/>
    </source>
</evidence>
<evidence type="ECO:0000259" key="5">
    <source>
        <dbReference type="PROSITE" id="PS50112"/>
    </source>
</evidence>
<dbReference type="OrthoDB" id="9805474at2"/>
<dbReference type="NCBIfam" id="TIGR00229">
    <property type="entry name" value="sensory_box"/>
    <property type="match status" value="2"/>
</dbReference>
<dbReference type="InterPro" id="IPR013655">
    <property type="entry name" value="PAS_fold_3"/>
</dbReference>
<name>A0A1B1YC22_THEST</name>
<dbReference type="SUPFAM" id="SSF141868">
    <property type="entry name" value="EAL domain-like"/>
    <property type="match status" value="1"/>
</dbReference>
<dbReference type="PROSITE" id="PS50883">
    <property type="entry name" value="EAL"/>
    <property type="match status" value="1"/>
</dbReference>
<dbReference type="InterPro" id="IPR035919">
    <property type="entry name" value="EAL_sf"/>
</dbReference>
<organism evidence="8 9">
    <name type="scientific">Thermoclostridium stercorarium subsp. thermolacticum DSM 2910</name>
    <dbReference type="NCBI Taxonomy" id="1121336"/>
    <lineage>
        <taxon>Bacteria</taxon>
        <taxon>Bacillati</taxon>
        <taxon>Bacillota</taxon>
        <taxon>Clostridia</taxon>
        <taxon>Eubacteriales</taxon>
        <taxon>Oscillospiraceae</taxon>
        <taxon>Thermoclostridium</taxon>
    </lineage>
</organism>
<dbReference type="Proteomes" id="UP000092971">
    <property type="component" value="Chromosome"/>
</dbReference>
<dbReference type="EMBL" id="CP014672">
    <property type="protein sequence ID" value="ANW98310.1"/>
    <property type="molecule type" value="Genomic_DNA"/>
</dbReference>
<dbReference type="SUPFAM" id="SSF52172">
    <property type="entry name" value="CheY-like"/>
    <property type="match status" value="1"/>
</dbReference>
<dbReference type="CDD" id="cd00130">
    <property type="entry name" value="PAS"/>
    <property type="match status" value="2"/>
</dbReference>
<evidence type="ECO:0000259" key="7">
    <source>
        <dbReference type="PROSITE" id="PS50883"/>
    </source>
</evidence>
<dbReference type="SUPFAM" id="SSF55073">
    <property type="entry name" value="Nucleotide cyclase"/>
    <property type="match status" value="1"/>
</dbReference>
<dbReference type="SMART" id="SM00052">
    <property type="entry name" value="EAL"/>
    <property type="match status" value="1"/>
</dbReference>
<reference evidence="8 9" key="1">
    <citation type="submission" date="2016-02" db="EMBL/GenBank/DDBJ databases">
        <title>Comparison of Clostridium stercorarium subspecies using comparative genomics and transcriptomics.</title>
        <authorList>
            <person name="Schellenberg J."/>
            <person name="Thallinger G."/>
            <person name="Levin D.B."/>
            <person name="Zhang X."/>
            <person name="Alvare G."/>
            <person name="Fristensky B."/>
            <person name="Sparling R."/>
        </authorList>
    </citation>
    <scope>NUCLEOTIDE SEQUENCE [LARGE SCALE GENOMIC DNA]</scope>
    <source>
        <strain evidence="8 9">DSM 2910</strain>
    </source>
</reference>
<dbReference type="GO" id="GO:0000160">
    <property type="term" value="P:phosphorelay signal transduction system"/>
    <property type="evidence" value="ECO:0007669"/>
    <property type="project" value="InterPro"/>
</dbReference>
<dbReference type="PROSITE" id="PS50112">
    <property type="entry name" value="PAS"/>
    <property type="match status" value="1"/>
</dbReference>
<feature type="domain" description="Response regulatory" evidence="4">
    <location>
        <begin position="4"/>
        <end position="119"/>
    </location>
</feature>
<dbReference type="Gene3D" id="3.20.20.450">
    <property type="entry name" value="EAL domain"/>
    <property type="match status" value="1"/>
</dbReference>
<sequence>MRVKILVAEDSTVERTIIKDMLSDYQVLTACDGVEAMHVLNEHNDVDILILDLNMPRMDGFQVLEALRCDRRFKNLRTIILTNYDELENEIRGLRLGAVDFIRKPIHMHSLKARIDVHVTLLRAQQALEQRLDEQTLTFDMIFTQAPIGIAISHELKGHDKPVIKVNPMFEQIVGRTEEEINIIGWEKITHPDDLGEDAENLKKPRAGEIGMYCMDKRYIRPDGSVVWVHMIVAPLILPEDRIFGHICLVQDITDRKIFEEALHESERSKSVFLSHLPGLAYRCNYDREWTMQFVSDGCYALTGYRPESLLNNRELSFKDIISPEYREALWNKWKEVLAQRQQFKYEYEIITATGERKWVLELGQGIFNDNGEVEALEGIILDISDRKAVEDALKYNNEHDRTTGLYNREYLISLLENDLKKKKDIKKALIGVNLTAVQLLTVKYGFNYTQSLIKKAAAVLSALCSENRQLFHVRENRFVFYIVGYSDKNELVEFGNAVAETLESLFITDRINGGIGIVEIDQHQSEINAELLMRRMLLATDRSINLYDNDYVICFYDDELESMVNREIEIERALFAIANDTGTKDELFLHYQPILDLKSGSICDFEALCRLKTEKLGLVSPAEFIPVAEKTKLIIPIGEKVIINAFKFLSRLNENGYGNISVSVNISVIQLLKPEFTDRLLELIAKMNVNPGNICLEITESVFSSDFARINKAINKLRTAGIHIAIDDFGTGYSSLAREKELNVDSLKIDKYFIDNLLDANPDKVITSDIISMSHKLGHCTVAEGVEHDIQLHYLMEHDCDRVQGYLISKPLDENNAIEFLKNYSA</sequence>
<dbReference type="SMART" id="SM00448">
    <property type="entry name" value="REC"/>
    <property type="match status" value="1"/>
</dbReference>
<dbReference type="PANTHER" id="PTHR44757:SF2">
    <property type="entry name" value="BIOFILM ARCHITECTURE MAINTENANCE PROTEIN MBAA"/>
    <property type="match status" value="1"/>
</dbReference>
<evidence type="ECO:0000256" key="3">
    <source>
        <dbReference type="PROSITE-ProRule" id="PRU00169"/>
    </source>
</evidence>
<feature type="domain" description="PAC" evidence="6">
    <location>
        <begin position="344"/>
        <end position="396"/>
    </location>
</feature>
<keyword evidence="3" id="KW-0597">Phosphoprotein</keyword>
<dbReference type="Pfam" id="PF00990">
    <property type="entry name" value="GGDEF"/>
    <property type="match status" value="1"/>
</dbReference>
<dbReference type="InterPro" id="IPR000700">
    <property type="entry name" value="PAS-assoc_C"/>
</dbReference>
<dbReference type="SMART" id="SM00086">
    <property type="entry name" value="PAC"/>
    <property type="match status" value="2"/>
</dbReference>
<dbReference type="InterPro" id="IPR011006">
    <property type="entry name" value="CheY-like_superfamily"/>
</dbReference>
<dbReference type="Gene3D" id="3.40.50.2300">
    <property type="match status" value="1"/>
</dbReference>
<dbReference type="PANTHER" id="PTHR44757">
    <property type="entry name" value="DIGUANYLATE CYCLASE DGCP"/>
    <property type="match status" value="1"/>
</dbReference>
<accession>A0A1B1YC22</accession>
<evidence type="ECO:0000313" key="9">
    <source>
        <dbReference type="Proteomes" id="UP000092971"/>
    </source>
</evidence>
<evidence type="ECO:0000256" key="1">
    <source>
        <dbReference type="ARBA" id="ARBA00018672"/>
    </source>
</evidence>
<dbReference type="InterPro" id="IPR000014">
    <property type="entry name" value="PAS"/>
</dbReference>
<dbReference type="CDD" id="cd01948">
    <property type="entry name" value="EAL"/>
    <property type="match status" value="1"/>
</dbReference>
<evidence type="ECO:0000256" key="2">
    <source>
        <dbReference type="ARBA" id="ARBA00024867"/>
    </source>
</evidence>
<dbReference type="PROSITE" id="PS50113">
    <property type="entry name" value="PAC"/>
    <property type="match status" value="2"/>
</dbReference>
<proteinExistence type="predicted"/>
<comment type="function">
    <text evidence="2">May play the central regulatory role in sporulation. It may be an element of the effector pathway responsible for the activation of sporulation genes in response to nutritional stress. Spo0A may act in concert with spo0H (a sigma factor) to control the expression of some genes that are critical to the sporulation process.</text>
</comment>
<dbReference type="CDD" id="cd00156">
    <property type="entry name" value="REC"/>
    <property type="match status" value="1"/>
</dbReference>
<gene>
    <name evidence="8" type="ORF">CSTERTH_04290</name>
</gene>
<dbReference type="Gene3D" id="3.30.450.20">
    <property type="entry name" value="PAS domain"/>
    <property type="match status" value="2"/>
</dbReference>
<feature type="domain" description="PAS" evidence="5">
    <location>
        <begin position="287"/>
        <end position="341"/>
    </location>
</feature>
<feature type="modified residue" description="4-aspartylphosphate" evidence="3">
    <location>
        <position position="52"/>
    </location>
</feature>
<dbReference type="InterPro" id="IPR035965">
    <property type="entry name" value="PAS-like_dom_sf"/>
</dbReference>
<dbReference type="Pfam" id="PF00563">
    <property type="entry name" value="EAL"/>
    <property type="match status" value="1"/>
</dbReference>
<feature type="domain" description="PAC" evidence="6">
    <location>
        <begin position="213"/>
        <end position="265"/>
    </location>
</feature>
<dbReference type="SMART" id="SM00267">
    <property type="entry name" value="GGDEF"/>
    <property type="match status" value="1"/>
</dbReference>
<dbReference type="Pfam" id="PF13426">
    <property type="entry name" value="PAS_9"/>
    <property type="match status" value="1"/>
</dbReference>
<dbReference type="InterPro" id="IPR001789">
    <property type="entry name" value="Sig_transdc_resp-reg_receiver"/>
</dbReference>
<dbReference type="Pfam" id="PF00072">
    <property type="entry name" value="Response_reg"/>
    <property type="match status" value="1"/>
</dbReference>
<dbReference type="Gene3D" id="3.30.70.270">
    <property type="match status" value="1"/>
</dbReference>
<feature type="domain" description="EAL" evidence="7">
    <location>
        <begin position="568"/>
        <end position="826"/>
    </location>
</feature>
<dbReference type="InterPro" id="IPR052155">
    <property type="entry name" value="Biofilm_reg_signaling"/>
</dbReference>
<dbReference type="SMART" id="SM00091">
    <property type="entry name" value="PAS"/>
    <property type="match status" value="2"/>
</dbReference>
<dbReference type="InterPro" id="IPR001610">
    <property type="entry name" value="PAC"/>
</dbReference>
<evidence type="ECO:0000313" key="8">
    <source>
        <dbReference type="EMBL" id="ANW98310.1"/>
    </source>
</evidence>
<dbReference type="SUPFAM" id="SSF55785">
    <property type="entry name" value="PYP-like sensor domain (PAS domain)"/>
    <property type="match status" value="2"/>
</dbReference>
<dbReference type="AlphaFoldDB" id="A0A1B1YC22"/>
<dbReference type="InterPro" id="IPR000160">
    <property type="entry name" value="GGDEF_dom"/>
</dbReference>
<dbReference type="InterPro" id="IPR001633">
    <property type="entry name" value="EAL_dom"/>
</dbReference>
<dbReference type="PROSITE" id="PS50110">
    <property type="entry name" value="RESPONSE_REGULATORY"/>
    <property type="match status" value="1"/>
</dbReference>
<dbReference type="InterPro" id="IPR029787">
    <property type="entry name" value="Nucleotide_cyclase"/>
</dbReference>
<dbReference type="InterPro" id="IPR043128">
    <property type="entry name" value="Rev_trsase/Diguanyl_cyclase"/>
</dbReference>
<dbReference type="RefSeq" id="WP_065821301.1">
    <property type="nucleotide sequence ID" value="NZ_CP014672.1"/>
</dbReference>
<dbReference type="Pfam" id="PF08447">
    <property type="entry name" value="PAS_3"/>
    <property type="match status" value="1"/>
</dbReference>
<evidence type="ECO:0000259" key="4">
    <source>
        <dbReference type="PROSITE" id="PS50110"/>
    </source>
</evidence>